<evidence type="ECO:0000259" key="6">
    <source>
        <dbReference type="PROSITE" id="PS50949"/>
    </source>
</evidence>
<dbReference type="InterPro" id="IPR015424">
    <property type="entry name" value="PyrdxlP-dep_Trfase"/>
</dbReference>
<dbReference type="SMART" id="SM00345">
    <property type="entry name" value="HTH_GNTR"/>
    <property type="match status" value="1"/>
</dbReference>
<dbReference type="EMBL" id="ADKM02000069">
    <property type="protein sequence ID" value="EGC03343.1"/>
    <property type="molecule type" value="Genomic_DNA"/>
</dbReference>
<feature type="domain" description="HTH gntR-type" evidence="6">
    <location>
        <begin position="11"/>
        <end position="79"/>
    </location>
</feature>
<dbReference type="InterPro" id="IPR000524">
    <property type="entry name" value="Tscrpt_reg_HTH_GntR"/>
</dbReference>
<dbReference type="RefSeq" id="WP_002848974.1">
    <property type="nucleotide sequence ID" value="NZ_ADKM02000069.1"/>
</dbReference>
<dbReference type="CDD" id="cd00609">
    <property type="entry name" value="AAT_like"/>
    <property type="match status" value="1"/>
</dbReference>
<dbReference type="InterPro" id="IPR036390">
    <property type="entry name" value="WH_DNA-bd_sf"/>
</dbReference>
<evidence type="ECO:0000256" key="5">
    <source>
        <dbReference type="ARBA" id="ARBA00023163"/>
    </source>
</evidence>
<dbReference type="Gene3D" id="3.40.640.10">
    <property type="entry name" value="Type I PLP-dependent aspartate aminotransferase-like (Major domain)"/>
    <property type="match status" value="1"/>
</dbReference>
<dbReference type="Pfam" id="PF00392">
    <property type="entry name" value="GntR"/>
    <property type="match status" value="1"/>
</dbReference>
<evidence type="ECO:0000256" key="3">
    <source>
        <dbReference type="ARBA" id="ARBA00023015"/>
    </source>
</evidence>
<gene>
    <name evidence="7" type="ORF">CUS_5467</name>
</gene>
<evidence type="ECO:0000256" key="2">
    <source>
        <dbReference type="ARBA" id="ARBA00022898"/>
    </source>
</evidence>
<dbReference type="PANTHER" id="PTHR46577:SF1">
    <property type="entry name" value="HTH-TYPE TRANSCRIPTIONAL REGULATORY PROTEIN GABR"/>
    <property type="match status" value="1"/>
</dbReference>
<organism evidence="7 8">
    <name type="scientific">Ruminococcus albus 8</name>
    <dbReference type="NCBI Taxonomy" id="246199"/>
    <lineage>
        <taxon>Bacteria</taxon>
        <taxon>Bacillati</taxon>
        <taxon>Bacillota</taxon>
        <taxon>Clostridia</taxon>
        <taxon>Eubacteriales</taxon>
        <taxon>Oscillospiraceae</taxon>
        <taxon>Ruminococcus</taxon>
    </lineage>
</organism>
<dbReference type="PANTHER" id="PTHR46577">
    <property type="entry name" value="HTH-TYPE TRANSCRIPTIONAL REGULATORY PROTEIN GABR"/>
    <property type="match status" value="1"/>
</dbReference>
<dbReference type="GO" id="GO:0003700">
    <property type="term" value="F:DNA-binding transcription factor activity"/>
    <property type="evidence" value="ECO:0007669"/>
    <property type="project" value="InterPro"/>
</dbReference>
<keyword evidence="2" id="KW-0663">Pyridoxal phosphate</keyword>
<dbReference type="InterPro" id="IPR036388">
    <property type="entry name" value="WH-like_DNA-bd_sf"/>
</dbReference>
<name>E9SBI8_RUMAL</name>
<dbReference type="OrthoDB" id="9808770at2"/>
<evidence type="ECO:0000313" key="7">
    <source>
        <dbReference type="EMBL" id="EGC03343.1"/>
    </source>
</evidence>
<dbReference type="SUPFAM" id="SSF53383">
    <property type="entry name" value="PLP-dependent transferases"/>
    <property type="match status" value="1"/>
</dbReference>
<dbReference type="Pfam" id="PF00155">
    <property type="entry name" value="Aminotran_1_2"/>
    <property type="match status" value="1"/>
</dbReference>
<evidence type="ECO:0000256" key="1">
    <source>
        <dbReference type="ARBA" id="ARBA00005384"/>
    </source>
</evidence>
<dbReference type="Proteomes" id="UP000004259">
    <property type="component" value="Unassembled WGS sequence"/>
</dbReference>
<dbReference type="PROSITE" id="PS50949">
    <property type="entry name" value="HTH_GNTR"/>
    <property type="match status" value="1"/>
</dbReference>
<comment type="similarity">
    <text evidence="1">In the C-terminal section; belongs to the class-I pyridoxal-phosphate-dependent aminotransferase family.</text>
</comment>
<proteinExistence type="inferred from homology"/>
<dbReference type="InterPro" id="IPR015421">
    <property type="entry name" value="PyrdxlP-dep_Trfase_major"/>
</dbReference>
<dbReference type="AlphaFoldDB" id="E9SBI8"/>
<keyword evidence="8" id="KW-1185">Reference proteome</keyword>
<dbReference type="InterPro" id="IPR051446">
    <property type="entry name" value="HTH_trans_reg/aminotransferase"/>
</dbReference>
<keyword evidence="5" id="KW-0804">Transcription</keyword>
<dbReference type="SUPFAM" id="SSF46785">
    <property type="entry name" value="Winged helix' DNA-binding domain"/>
    <property type="match status" value="1"/>
</dbReference>
<sequence>MYIEIDHSSTLCAYMQIYQELRSRIISGAFVYGAKLPSKRVLAKECLVSIITVEHAYQLLCDEGYCRMKPRSGCYVKYCADSFFPVSDGQNDSVSPVVSAVLHIDNISFSAVSSLLRKVILDYGERILMRSPAGGCAELRDAICRYLARCRSINVSSEQIIIGSGAEYLYGVCIQMLGRDNMIALESPSYEKIRAVYTANGAVCDMLEMDSEGIRTTELEHTQAKILHVTPFNSFPSLITASAERRRFYLNWASQRNAVIIEDDYDSEFALNGKAPQTLFAQTADENVIYINTFSKTIAPSLRAGYMVLPKKILKQYNEKVGFYSCTVPMLEQFFLAEWLDSGEFERTINRARNSILSKQEYNQ</sequence>
<evidence type="ECO:0000313" key="8">
    <source>
        <dbReference type="Proteomes" id="UP000004259"/>
    </source>
</evidence>
<dbReference type="InterPro" id="IPR004839">
    <property type="entry name" value="Aminotransferase_I/II_large"/>
</dbReference>
<dbReference type="CDD" id="cd07377">
    <property type="entry name" value="WHTH_GntR"/>
    <property type="match status" value="1"/>
</dbReference>
<comment type="caution">
    <text evidence="7">The sequence shown here is derived from an EMBL/GenBank/DDBJ whole genome shotgun (WGS) entry which is preliminary data.</text>
</comment>
<dbReference type="eggNOG" id="COG1167">
    <property type="taxonomic scope" value="Bacteria"/>
</dbReference>
<dbReference type="GO" id="GO:0030170">
    <property type="term" value="F:pyridoxal phosphate binding"/>
    <property type="evidence" value="ECO:0007669"/>
    <property type="project" value="InterPro"/>
</dbReference>
<dbReference type="Gene3D" id="1.10.10.10">
    <property type="entry name" value="Winged helix-like DNA-binding domain superfamily/Winged helix DNA-binding domain"/>
    <property type="match status" value="1"/>
</dbReference>
<dbReference type="STRING" id="246199.CUS_5467"/>
<evidence type="ECO:0000256" key="4">
    <source>
        <dbReference type="ARBA" id="ARBA00023125"/>
    </source>
</evidence>
<accession>E9SBI8</accession>
<keyword evidence="4" id="KW-0238">DNA-binding</keyword>
<keyword evidence="3" id="KW-0805">Transcription regulation</keyword>
<reference evidence="7 8" key="1">
    <citation type="submission" date="2011-02" db="EMBL/GenBank/DDBJ databases">
        <authorList>
            <person name="Nelson K.E."/>
            <person name="Sutton G."/>
            <person name="Torralba M."/>
            <person name="Durkin S."/>
            <person name="Harkins D."/>
            <person name="Montgomery R."/>
            <person name="Ziemer C."/>
            <person name="Klaassens E."/>
            <person name="Ocuiv P."/>
            <person name="Morrison M."/>
        </authorList>
    </citation>
    <scope>NUCLEOTIDE SEQUENCE [LARGE SCALE GENOMIC DNA]</scope>
    <source>
        <strain evidence="7 8">8</strain>
    </source>
</reference>
<protein>
    <submittedName>
        <fullName evidence="7">Transcriptional regulator, GntR family</fullName>
    </submittedName>
</protein>
<dbReference type="GO" id="GO:0003677">
    <property type="term" value="F:DNA binding"/>
    <property type="evidence" value="ECO:0007669"/>
    <property type="project" value="UniProtKB-KW"/>
</dbReference>